<organism evidence="3 4">
    <name type="scientific">Cephus cinctus</name>
    <name type="common">Wheat stem sawfly</name>
    <dbReference type="NCBI Taxonomy" id="211228"/>
    <lineage>
        <taxon>Eukaryota</taxon>
        <taxon>Metazoa</taxon>
        <taxon>Ecdysozoa</taxon>
        <taxon>Arthropoda</taxon>
        <taxon>Hexapoda</taxon>
        <taxon>Insecta</taxon>
        <taxon>Pterygota</taxon>
        <taxon>Neoptera</taxon>
        <taxon>Endopterygota</taxon>
        <taxon>Hymenoptera</taxon>
        <taxon>Cephoidea</taxon>
        <taxon>Cephidae</taxon>
        <taxon>Cephus</taxon>
    </lineage>
</organism>
<proteinExistence type="predicted"/>
<evidence type="ECO:0000313" key="3">
    <source>
        <dbReference type="Proteomes" id="UP000694920"/>
    </source>
</evidence>
<dbReference type="RefSeq" id="XP_024938345.1">
    <property type="nucleotide sequence ID" value="XM_025082577.1"/>
</dbReference>
<feature type="region of interest" description="Disordered" evidence="2">
    <location>
        <begin position="30"/>
        <end position="54"/>
    </location>
</feature>
<sequence>MRKQWEEERVEMRQRIQELERKVEGLEKDRLEKQEKERNGVNGEERVETGGRRKGLEEKMMRDLEVRLDRREREIKKNNIVIKGVKTGEGEEYIKEVDRIWEIIGVVEGRKKIRRVGEQDREGRGVVWVELEGPDKKREVMRAKSKLKGERERIEDDLTVEERRVKWKMERDVQKERAQGNRVRKGYMKMWVNGVMKMWDEVGEDWAAKTGKRWKRRKGERGY</sequence>
<dbReference type="KEGG" id="ccin:112493990"/>
<accession>A0AAJ7VYX1</accession>
<dbReference type="AlphaFoldDB" id="A0AAJ7VYX1"/>
<evidence type="ECO:0000256" key="2">
    <source>
        <dbReference type="SAM" id="MobiDB-lite"/>
    </source>
</evidence>
<keyword evidence="3" id="KW-1185">Reference proteome</keyword>
<name>A0AAJ7VYX1_CEPCN</name>
<protein>
    <submittedName>
        <fullName evidence="4">Golgin subfamily A member 6-like protein 2</fullName>
    </submittedName>
</protein>
<keyword evidence="1" id="KW-0175">Coiled coil</keyword>
<evidence type="ECO:0000313" key="4">
    <source>
        <dbReference type="RefSeq" id="XP_024938345.1"/>
    </source>
</evidence>
<feature type="coiled-coil region" evidence="1">
    <location>
        <begin position="137"/>
        <end position="164"/>
    </location>
</feature>
<evidence type="ECO:0000256" key="1">
    <source>
        <dbReference type="SAM" id="Coils"/>
    </source>
</evidence>
<reference evidence="4" key="1">
    <citation type="submission" date="2025-08" db="UniProtKB">
        <authorList>
            <consortium name="RefSeq"/>
        </authorList>
    </citation>
    <scope>IDENTIFICATION</scope>
</reference>
<dbReference type="Proteomes" id="UP000694920">
    <property type="component" value="Unplaced"/>
</dbReference>
<gene>
    <name evidence="4" type="primary">LOC112493990</name>
</gene>
<dbReference type="GeneID" id="112493990"/>